<feature type="compositionally biased region" description="Basic and acidic residues" evidence="9">
    <location>
        <begin position="745"/>
        <end position="755"/>
    </location>
</feature>
<comment type="caution">
    <text evidence="11">The sequence shown here is derived from an EMBL/GenBank/DDBJ whole genome shotgun (WGS) entry which is preliminary data.</text>
</comment>
<dbReference type="NCBIfam" id="NF008805">
    <property type="entry name" value="PRK11824.1"/>
    <property type="match status" value="1"/>
</dbReference>
<dbReference type="FunFam" id="3.30.230.70:FF:000001">
    <property type="entry name" value="Polyribonucleotide nucleotidyltransferase"/>
    <property type="match status" value="1"/>
</dbReference>
<feature type="region of interest" description="Disordered" evidence="9">
    <location>
        <begin position="726"/>
        <end position="755"/>
    </location>
</feature>
<accession>A0A429XSP4</accession>
<evidence type="ECO:0000256" key="1">
    <source>
        <dbReference type="ARBA" id="ARBA00007404"/>
    </source>
</evidence>
<dbReference type="GO" id="GO:0006396">
    <property type="term" value="P:RNA processing"/>
    <property type="evidence" value="ECO:0007669"/>
    <property type="project" value="InterPro"/>
</dbReference>
<dbReference type="Pfam" id="PF03726">
    <property type="entry name" value="PNPase"/>
    <property type="match status" value="1"/>
</dbReference>
<protein>
    <recommendedName>
        <fullName evidence="8">Polyribonucleotide nucleotidyltransferase</fullName>
        <ecNumber evidence="8">2.7.7.8</ecNumber>
    </recommendedName>
    <alternativeName>
        <fullName evidence="8">Polynucleotide phosphorylase</fullName>
        <shortName evidence="8">PNPase</shortName>
    </alternativeName>
</protein>
<dbReference type="InterPro" id="IPR015847">
    <property type="entry name" value="ExoRNase_PH_dom2"/>
</dbReference>
<keyword evidence="3 8" id="KW-0808">Transferase</keyword>
<evidence type="ECO:0000256" key="4">
    <source>
        <dbReference type="ARBA" id="ARBA00022695"/>
    </source>
</evidence>
<dbReference type="EC" id="2.7.7.8" evidence="8"/>
<dbReference type="InterPro" id="IPR004088">
    <property type="entry name" value="KH_dom_type_1"/>
</dbReference>
<keyword evidence="4 8" id="KW-0548">Nucleotidyltransferase</keyword>
<dbReference type="PROSITE" id="PS50084">
    <property type="entry name" value="KH_TYPE_1"/>
    <property type="match status" value="1"/>
</dbReference>
<dbReference type="SUPFAM" id="SSF46915">
    <property type="entry name" value="Polynucleotide phosphorylase/guanosine pentaphosphate synthase (PNPase/GPSI), domain 3"/>
    <property type="match status" value="1"/>
</dbReference>
<dbReference type="Gene3D" id="3.30.1370.10">
    <property type="entry name" value="K Homology domain, type 1"/>
    <property type="match status" value="1"/>
</dbReference>
<keyword evidence="12" id="KW-1185">Reference proteome</keyword>
<dbReference type="InterPro" id="IPR036456">
    <property type="entry name" value="PNPase_PH_RNA-bd_sf"/>
</dbReference>
<proteinExistence type="inferred from homology"/>
<dbReference type="InterPro" id="IPR020568">
    <property type="entry name" value="Ribosomal_Su5_D2-typ_SF"/>
</dbReference>
<dbReference type="AlphaFoldDB" id="A0A429XSP4"/>
<dbReference type="Gene3D" id="2.40.50.140">
    <property type="entry name" value="Nucleic acid-binding proteins"/>
    <property type="match status" value="1"/>
</dbReference>
<dbReference type="NCBIfam" id="TIGR03591">
    <property type="entry name" value="polynuc_phos"/>
    <property type="match status" value="1"/>
</dbReference>
<evidence type="ECO:0000256" key="6">
    <source>
        <dbReference type="ARBA" id="ARBA00022842"/>
    </source>
</evidence>
<gene>
    <name evidence="8 11" type="primary">pnp</name>
    <name evidence="11" type="ORF">EIC27_01850</name>
</gene>
<dbReference type="CDD" id="cd11364">
    <property type="entry name" value="RNase_PH_PNPase_2"/>
    <property type="match status" value="1"/>
</dbReference>
<dbReference type="Pfam" id="PF03725">
    <property type="entry name" value="RNase_PH_C"/>
    <property type="match status" value="2"/>
</dbReference>
<dbReference type="InterPro" id="IPR003029">
    <property type="entry name" value="S1_domain"/>
</dbReference>
<keyword evidence="2 8" id="KW-0963">Cytoplasm</keyword>
<dbReference type="PANTHER" id="PTHR11252:SF0">
    <property type="entry name" value="POLYRIBONUCLEOTIDE NUCLEOTIDYLTRANSFERASE 1, MITOCHONDRIAL"/>
    <property type="match status" value="1"/>
</dbReference>
<feature type="binding site" evidence="8">
    <location>
        <position position="484"/>
    </location>
    <ligand>
        <name>Mg(2+)</name>
        <dbReference type="ChEBI" id="CHEBI:18420"/>
    </ligand>
</feature>
<dbReference type="InterPro" id="IPR001247">
    <property type="entry name" value="ExoRNase_PH_dom1"/>
</dbReference>
<dbReference type="SUPFAM" id="SSF54791">
    <property type="entry name" value="Eukaryotic type KH-domain (KH-domain type I)"/>
    <property type="match status" value="1"/>
</dbReference>
<dbReference type="Pfam" id="PF00575">
    <property type="entry name" value="S1"/>
    <property type="match status" value="1"/>
</dbReference>
<comment type="cofactor">
    <cofactor evidence="8">
        <name>Mg(2+)</name>
        <dbReference type="ChEBI" id="CHEBI:18420"/>
    </cofactor>
</comment>
<sequence length="772" mass="85771">MFNIVKKSIEWNGKKIELETGKIARQASAAVIVKMGGSTVLCTVTFSKKLKEGIDFFPLSVHYLEKYYAVGRFPGGFIKREGKPSDRETLISRLIDRPIRPLFPEDFFHEVNVICKVLSYDDNAPTDVMAIVGSAAALRVSEVPFDHLLAAVKVGMIDGELIFNPSLLELEKSELDLVIAGTSDSVMMIESSAKEINDEKLLSAIESAHNNLQPVIKLIDDFSAKAIKEKYAYNKVDISEIFKSLKKSFQKDLKLAYSITSKSERRDKLEGIYEKALEKYSTVDEFELNLFDLAYKKLKKEIVRNQVLEKNVRIDGRHLQEIRPINCEIGLLPQTHGSSLFTRGETQSLSTVTLGSLQDSQLRDDITGVSNEKFMLHYNFPPYSVGEVGMLKPPGRREIGHGKLAFKAVSAILPEDEKFPYTVRIVSEITESNGSSSMATVCAATLALMDAGAPIKTPVAGIAMGLILEKNKYAILSDIIGDEDALGDMDFKVASTKNGITALQMDIKVGGITVKIMKEAILQAKDGCEHILGEMGKLISKPKADLNSSAPRISTIKIDKNKIKDIIGPGGKNIKELCDRTGAKIDIEDDGNVTIFSSDESSLKDTLNTIQGIVAVPEVGKVYRAKITKIVQFGAFAKFLGNTEGLIHISEISDRNVENVDDIFSVDMFVNVKYISTDHRGKIKLTMKGVDQDDDFINQDSCKKLMKSEPKKHQIEKKNDKHIVNKRRSAPVKNQFKGPVKRNIKRTDDSKNMPKKESIEFSAKKFIKKLFS</sequence>
<dbReference type="PROSITE" id="PS50126">
    <property type="entry name" value="S1"/>
    <property type="match status" value="1"/>
</dbReference>
<dbReference type="GO" id="GO:0000175">
    <property type="term" value="F:3'-5'-RNA exonuclease activity"/>
    <property type="evidence" value="ECO:0007669"/>
    <property type="project" value="TreeGrafter"/>
</dbReference>
<dbReference type="SMART" id="SM00322">
    <property type="entry name" value="KH"/>
    <property type="match status" value="1"/>
</dbReference>
<dbReference type="GO" id="GO:0000287">
    <property type="term" value="F:magnesium ion binding"/>
    <property type="evidence" value="ECO:0007669"/>
    <property type="project" value="UniProtKB-UniRule"/>
</dbReference>
<evidence type="ECO:0000256" key="5">
    <source>
        <dbReference type="ARBA" id="ARBA00022723"/>
    </source>
</evidence>
<evidence type="ECO:0000256" key="9">
    <source>
        <dbReference type="SAM" id="MobiDB-lite"/>
    </source>
</evidence>
<evidence type="ECO:0000313" key="11">
    <source>
        <dbReference type="EMBL" id="RST70084.1"/>
    </source>
</evidence>
<comment type="similarity">
    <text evidence="1 8">Belongs to the polyribonucleotide nucleotidyltransferase family.</text>
</comment>
<dbReference type="InterPro" id="IPR015848">
    <property type="entry name" value="PNPase_PH_RNA-bd_bac/org-type"/>
</dbReference>
<dbReference type="SUPFAM" id="SSF50249">
    <property type="entry name" value="Nucleic acid-binding proteins"/>
    <property type="match status" value="1"/>
</dbReference>
<feature type="binding site" evidence="8">
    <location>
        <position position="490"/>
    </location>
    <ligand>
        <name>Mg(2+)</name>
        <dbReference type="ChEBI" id="CHEBI:18420"/>
    </ligand>
</feature>
<evidence type="ECO:0000256" key="7">
    <source>
        <dbReference type="ARBA" id="ARBA00022884"/>
    </source>
</evidence>
<dbReference type="InterPro" id="IPR027408">
    <property type="entry name" value="PNPase/RNase_PH_dom_sf"/>
</dbReference>
<dbReference type="InterPro" id="IPR012162">
    <property type="entry name" value="PNPase"/>
</dbReference>
<evidence type="ECO:0000256" key="8">
    <source>
        <dbReference type="HAMAP-Rule" id="MF_01595"/>
    </source>
</evidence>
<dbReference type="GO" id="GO:0005829">
    <property type="term" value="C:cytosol"/>
    <property type="evidence" value="ECO:0007669"/>
    <property type="project" value="TreeGrafter"/>
</dbReference>
<dbReference type="Pfam" id="PF00013">
    <property type="entry name" value="KH_1"/>
    <property type="match status" value="1"/>
</dbReference>
<dbReference type="PANTHER" id="PTHR11252">
    <property type="entry name" value="POLYRIBONUCLEOTIDE NUCLEOTIDYLTRANSFERASE"/>
    <property type="match status" value="1"/>
</dbReference>
<dbReference type="SUPFAM" id="SSF55666">
    <property type="entry name" value="Ribonuclease PH domain 2-like"/>
    <property type="match status" value="2"/>
</dbReference>
<dbReference type="OrthoDB" id="9804305at2"/>
<dbReference type="EMBL" id="RXFM01000016">
    <property type="protein sequence ID" value="RST70084.1"/>
    <property type="molecule type" value="Genomic_DNA"/>
</dbReference>
<evidence type="ECO:0000256" key="2">
    <source>
        <dbReference type="ARBA" id="ARBA00022490"/>
    </source>
</evidence>
<reference evidence="12" key="1">
    <citation type="submission" date="2018-11" db="EMBL/GenBank/DDBJ databases">
        <title>Phylogenetic, genomic, and biogeographic characterization of a novel and ubiquitous marine invertebrate-associated Rickettsiales parasite, Candidatus Marinoinvertebrata rohwerii, gen. nov., sp. nov.</title>
        <authorList>
            <person name="Klinges J.G."/>
            <person name="Rosales S.M."/>
            <person name="Mcminds R."/>
            <person name="Shaver E.C."/>
            <person name="Shantz A."/>
            <person name="Peters E.C."/>
            <person name="Burkepile D.E."/>
            <person name="Silliman B.R."/>
            <person name="Vega Thurber R.L."/>
        </authorList>
    </citation>
    <scope>NUCLEOTIDE SEQUENCE [LARGE SCALE GENOMIC DNA]</scope>
    <source>
        <strain evidence="12">a_cerv_44</strain>
    </source>
</reference>
<organism evidence="11 12">
    <name type="scientific">Candidatus Aquarickettsia rohweri</name>
    <dbReference type="NCBI Taxonomy" id="2602574"/>
    <lineage>
        <taxon>Bacteria</taxon>
        <taxon>Pseudomonadati</taxon>
        <taxon>Pseudomonadota</taxon>
        <taxon>Alphaproteobacteria</taxon>
        <taxon>Rickettsiales</taxon>
        <taxon>Candidatus Midichloriaceae</taxon>
        <taxon>Candidatus Aquarickettsia</taxon>
    </lineage>
</organism>
<comment type="catalytic activity">
    <reaction evidence="8">
        <text>RNA(n+1) + phosphate = RNA(n) + a ribonucleoside 5'-diphosphate</text>
        <dbReference type="Rhea" id="RHEA:22096"/>
        <dbReference type="Rhea" id="RHEA-COMP:14527"/>
        <dbReference type="Rhea" id="RHEA-COMP:17342"/>
        <dbReference type="ChEBI" id="CHEBI:43474"/>
        <dbReference type="ChEBI" id="CHEBI:57930"/>
        <dbReference type="ChEBI" id="CHEBI:140395"/>
        <dbReference type="EC" id="2.7.7.8"/>
    </reaction>
</comment>
<dbReference type="GO" id="GO:0004654">
    <property type="term" value="F:polyribonucleotide nucleotidyltransferase activity"/>
    <property type="evidence" value="ECO:0007669"/>
    <property type="project" value="UniProtKB-UniRule"/>
</dbReference>
<dbReference type="FunFam" id="3.30.230.70:FF:000002">
    <property type="entry name" value="Polyribonucleotide nucleotidyltransferase"/>
    <property type="match status" value="1"/>
</dbReference>
<dbReference type="GO" id="GO:0003723">
    <property type="term" value="F:RNA binding"/>
    <property type="evidence" value="ECO:0007669"/>
    <property type="project" value="UniProtKB-UniRule"/>
</dbReference>
<name>A0A429XSP4_9RICK</name>
<feature type="domain" description="S1 motif" evidence="10">
    <location>
        <begin position="620"/>
        <end position="688"/>
    </location>
</feature>
<dbReference type="Proteomes" id="UP000279470">
    <property type="component" value="Unassembled WGS sequence"/>
</dbReference>
<keyword evidence="6 8" id="KW-0460">Magnesium</keyword>
<dbReference type="HAMAP" id="MF_01595">
    <property type="entry name" value="PNPase"/>
    <property type="match status" value="1"/>
</dbReference>
<evidence type="ECO:0000256" key="3">
    <source>
        <dbReference type="ARBA" id="ARBA00022679"/>
    </source>
</evidence>
<dbReference type="SMART" id="SM00316">
    <property type="entry name" value="S1"/>
    <property type="match status" value="1"/>
</dbReference>
<dbReference type="Gene3D" id="3.30.230.70">
    <property type="entry name" value="GHMP Kinase, N-terminal domain"/>
    <property type="match status" value="2"/>
</dbReference>
<dbReference type="InterPro" id="IPR036345">
    <property type="entry name" value="ExoRNase_PH_dom2_sf"/>
</dbReference>
<evidence type="ECO:0000259" key="10">
    <source>
        <dbReference type="PROSITE" id="PS50126"/>
    </source>
</evidence>
<dbReference type="InterPro" id="IPR004087">
    <property type="entry name" value="KH_dom"/>
</dbReference>
<dbReference type="GO" id="GO:0006402">
    <property type="term" value="P:mRNA catabolic process"/>
    <property type="evidence" value="ECO:0007669"/>
    <property type="project" value="UniProtKB-UniRule"/>
</dbReference>
<comment type="subcellular location">
    <subcellularLocation>
        <location evidence="8">Cytoplasm</location>
    </subcellularLocation>
</comment>
<dbReference type="Pfam" id="PF01138">
    <property type="entry name" value="RNase_PH"/>
    <property type="match status" value="2"/>
</dbReference>
<dbReference type="PIRSF" id="PIRSF005499">
    <property type="entry name" value="PNPase"/>
    <property type="match status" value="1"/>
</dbReference>
<keyword evidence="5 8" id="KW-0479">Metal-binding</keyword>
<dbReference type="FunFam" id="3.30.1370.10:FF:000001">
    <property type="entry name" value="Polyribonucleotide nucleotidyltransferase"/>
    <property type="match status" value="1"/>
</dbReference>
<dbReference type="CDD" id="cd11363">
    <property type="entry name" value="RNase_PH_PNPase_1"/>
    <property type="match status" value="1"/>
</dbReference>
<evidence type="ECO:0000313" key="12">
    <source>
        <dbReference type="Proteomes" id="UP000279470"/>
    </source>
</evidence>
<dbReference type="CDD" id="cd02393">
    <property type="entry name" value="KH-I_PNPase"/>
    <property type="match status" value="1"/>
</dbReference>
<dbReference type="SUPFAM" id="SSF54211">
    <property type="entry name" value="Ribosomal protein S5 domain 2-like"/>
    <property type="match status" value="2"/>
</dbReference>
<dbReference type="InterPro" id="IPR036612">
    <property type="entry name" value="KH_dom_type_1_sf"/>
</dbReference>
<keyword evidence="7 8" id="KW-0694">RNA-binding</keyword>
<comment type="function">
    <text evidence="8">Involved in mRNA degradation. Catalyzes the phosphorolysis of single-stranded polyribonucleotides processively in the 3'- to 5'-direction.</text>
</comment>
<dbReference type="InterPro" id="IPR012340">
    <property type="entry name" value="NA-bd_OB-fold"/>
</dbReference>